<comment type="subcellular location">
    <subcellularLocation>
        <location evidence="11">Cytoplasm</location>
    </subcellularLocation>
</comment>
<comment type="function">
    <text evidence="11">A protein kinase that phosphorylates Ser and Thr residues. Probably acts to suppress the effects of stress linked to accumulation of reactive oxygen species. Probably involved in the extracytoplasmic stress response.</text>
</comment>
<dbReference type="AlphaFoldDB" id="A0A426FQR9"/>
<sequence>MRVMKWTTLATRWTEPTPAMMSMTTSLLPCPPRRPCDWWMHSWLQRTPATGSGPRADVLTPQTSAPHSKPPPHTSYVARNASHSAHSIAHISSHASHGTHCKAQRAPWSRKSPGQHAATQHLPQLATGRQMAYRWRIRIQRGCTMNDAPHSSLQPFARLTPNTVLAALEEIGLRCDGRLQALNSFENRVYLVGLEDGDSRVAKFYRPDRWDRNQLLEEHAFAHEIAAAEIPLAAPLHREALMAPDRHDSGRHENAGTATSASSRKSGLPAPGNLSTPDSPLADTLFESHGFYVAVYRRQGGRVPELDNIHQGPAMRERIGQFIARIHQVGARRGFVHRLALDVERAGWASIERVIGCPWLPPEVRHNWETLARRCCELAERRLHPSLHQPVVADFTQIRLHGDCHLGNLLWTEAHGPHFVDLDDCCSGPAMQDLWMIADAAGQQDAEADGSNAVSQAMQELLAGYELIRPFERRELALVEPLRTLRIIRHSAWLAERWEDPAFPAAFPWFGSVRYWQGQIISLQEQLAQLQAGL</sequence>
<feature type="domain" description="Aminoglycoside phosphotransferase" evidence="13">
    <location>
        <begin position="281"/>
        <end position="448"/>
    </location>
</feature>
<evidence type="ECO:0000256" key="3">
    <source>
        <dbReference type="ARBA" id="ARBA00022553"/>
    </source>
</evidence>
<feature type="region of interest" description="Disordered" evidence="12">
    <location>
        <begin position="49"/>
        <end position="74"/>
    </location>
</feature>
<dbReference type="InterPro" id="IPR002575">
    <property type="entry name" value="Aminoglycoside_PTrfase"/>
</dbReference>
<comment type="catalytic activity">
    <reaction evidence="11">
        <text>L-threonyl-[protein] + ATP = O-phospho-L-threonyl-[protein] + ADP + H(+)</text>
        <dbReference type="Rhea" id="RHEA:46608"/>
        <dbReference type="Rhea" id="RHEA-COMP:11060"/>
        <dbReference type="Rhea" id="RHEA-COMP:11605"/>
        <dbReference type="ChEBI" id="CHEBI:15378"/>
        <dbReference type="ChEBI" id="CHEBI:30013"/>
        <dbReference type="ChEBI" id="CHEBI:30616"/>
        <dbReference type="ChEBI" id="CHEBI:61977"/>
        <dbReference type="ChEBI" id="CHEBI:456216"/>
        <dbReference type="EC" id="2.7.11.1"/>
    </reaction>
</comment>
<organism evidence="14 15">
    <name type="scientific">Lautropia dentalis</name>
    <dbReference type="NCBI Taxonomy" id="2490857"/>
    <lineage>
        <taxon>Bacteria</taxon>
        <taxon>Pseudomonadati</taxon>
        <taxon>Pseudomonadota</taxon>
        <taxon>Betaproteobacteria</taxon>
        <taxon>Burkholderiales</taxon>
        <taxon>Burkholderiaceae</taxon>
        <taxon>Lautropia</taxon>
    </lineage>
</organism>
<name>A0A426FQR9_9BURK</name>
<dbReference type="Proteomes" id="UP000270261">
    <property type="component" value="Unassembled WGS sequence"/>
</dbReference>
<dbReference type="InterPro" id="IPR032882">
    <property type="entry name" value="SrkA/RdoA"/>
</dbReference>
<evidence type="ECO:0000256" key="10">
    <source>
        <dbReference type="ARBA" id="ARBA00023016"/>
    </source>
</evidence>
<feature type="site" description="ATP" evidence="11">
    <location>
        <position position="184"/>
    </location>
</feature>
<dbReference type="EMBL" id="RRUE01000001">
    <property type="protein sequence ID" value="RRN44981.1"/>
    <property type="molecule type" value="Genomic_DNA"/>
</dbReference>
<keyword evidence="3 11" id="KW-0597">Phosphoprotein</keyword>
<evidence type="ECO:0000256" key="5">
    <source>
        <dbReference type="ARBA" id="ARBA00022723"/>
    </source>
</evidence>
<feature type="binding site" evidence="11">
    <location>
        <position position="408"/>
    </location>
    <ligand>
        <name>Mg(2+)</name>
        <dbReference type="ChEBI" id="CHEBI:18420"/>
    </ligand>
</feature>
<comment type="caution">
    <text evidence="14">The sequence shown here is derived from an EMBL/GenBank/DDBJ whole genome shotgun (WGS) entry which is preliminary data.</text>
</comment>
<keyword evidence="8 11" id="KW-0067">ATP-binding</keyword>
<dbReference type="Gene3D" id="1.20.1270.170">
    <property type="match status" value="1"/>
</dbReference>
<dbReference type="GO" id="GO:0004674">
    <property type="term" value="F:protein serine/threonine kinase activity"/>
    <property type="evidence" value="ECO:0007669"/>
    <property type="project" value="UniProtKB-UniRule"/>
</dbReference>
<dbReference type="EC" id="2.7.11.1" evidence="11"/>
<comment type="cofactor">
    <cofactor evidence="11">
        <name>Mg(2+)</name>
        <dbReference type="ChEBI" id="CHEBI:18420"/>
    </cofactor>
</comment>
<evidence type="ECO:0000313" key="15">
    <source>
        <dbReference type="Proteomes" id="UP000270261"/>
    </source>
</evidence>
<keyword evidence="7 11" id="KW-0418">Kinase</keyword>
<dbReference type="NCBIfam" id="NF008738">
    <property type="entry name" value="PRK11768.1"/>
    <property type="match status" value="1"/>
</dbReference>
<keyword evidence="5 11" id="KW-0479">Metal-binding</keyword>
<feature type="compositionally biased region" description="Low complexity" evidence="12">
    <location>
        <begin position="87"/>
        <end position="96"/>
    </location>
</feature>
<gene>
    <name evidence="11" type="primary">srkA</name>
    <name evidence="14" type="ORF">EHV23_01570</name>
</gene>
<evidence type="ECO:0000256" key="7">
    <source>
        <dbReference type="ARBA" id="ARBA00022777"/>
    </source>
</evidence>
<dbReference type="GO" id="GO:0000287">
    <property type="term" value="F:magnesium ion binding"/>
    <property type="evidence" value="ECO:0007669"/>
    <property type="project" value="UniProtKB-UniRule"/>
</dbReference>
<feature type="compositionally biased region" description="Polar residues" evidence="12">
    <location>
        <begin position="256"/>
        <end position="265"/>
    </location>
</feature>
<evidence type="ECO:0000256" key="6">
    <source>
        <dbReference type="ARBA" id="ARBA00022741"/>
    </source>
</evidence>
<feature type="region of interest" description="Disordered" evidence="12">
    <location>
        <begin position="87"/>
        <end position="125"/>
    </location>
</feature>
<keyword evidence="6 11" id="KW-0547">Nucleotide-binding</keyword>
<dbReference type="InterPro" id="IPR011009">
    <property type="entry name" value="Kinase-like_dom_sf"/>
</dbReference>
<dbReference type="Gene3D" id="1.10.510.10">
    <property type="entry name" value="Transferase(Phosphotransferase) domain 1"/>
    <property type="match status" value="2"/>
</dbReference>
<feature type="region of interest" description="Disordered" evidence="12">
    <location>
        <begin position="246"/>
        <end position="279"/>
    </location>
</feature>
<comment type="catalytic activity">
    <reaction evidence="11">
        <text>L-seryl-[protein] + ATP = O-phospho-L-seryl-[protein] + ADP + H(+)</text>
        <dbReference type="Rhea" id="RHEA:17989"/>
        <dbReference type="Rhea" id="RHEA-COMP:9863"/>
        <dbReference type="Rhea" id="RHEA-COMP:11604"/>
        <dbReference type="ChEBI" id="CHEBI:15378"/>
        <dbReference type="ChEBI" id="CHEBI:29999"/>
        <dbReference type="ChEBI" id="CHEBI:30616"/>
        <dbReference type="ChEBI" id="CHEBI:83421"/>
        <dbReference type="ChEBI" id="CHEBI:456216"/>
        <dbReference type="EC" id="2.7.11.1"/>
    </reaction>
</comment>
<accession>A0A426FQR9</accession>
<evidence type="ECO:0000256" key="9">
    <source>
        <dbReference type="ARBA" id="ARBA00022842"/>
    </source>
</evidence>
<feature type="active site" evidence="11">
    <location>
        <position position="421"/>
    </location>
</feature>
<evidence type="ECO:0000256" key="1">
    <source>
        <dbReference type="ARBA" id="ARBA00022490"/>
    </source>
</evidence>
<keyword evidence="2 11" id="KW-0723">Serine/threonine-protein kinase</keyword>
<evidence type="ECO:0000256" key="11">
    <source>
        <dbReference type="HAMAP-Rule" id="MF_01497"/>
    </source>
</evidence>
<dbReference type="GO" id="GO:0005524">
    <property type="term" value="F:ATP binding"/>
    <property type="evidence" value="ECO:0007669"/>
    <property type="project" value="UniProtKB-UniRule"/>
</dbReference>
<comment type="subunit">
    <text evidence="11">Monomer.</text>
</comment>
<feature type="active site" description="Proton acceptor" evidence="11">
    <location>
        <position position="403"/>
    </location>
</feature>
<dbReference type="GO" id="GO:0005737">
    <property type="term" value="C:cytoplasm"/>
    <property type="evidence" value="ECO:0007669"/>
    <property type="project" value="UniProtKB-SubCell"/>
</dbReference>
<keyword evidence="15" id="KW-1185">Reference proteome</keyword>
<reference evidence="14 15" key="1">
    <citation type="submission" date="2018-11" db="EMBL/GenBank/DDBJ databases">
        <title>Genome sequencing of Lautropia sp. KCOM 2505 (= ChDC F240).</title>
        <authorList>
            <person name="Kook J.-K."/>
            <person name="Park S.-N."/>
            <person name="Lim Y.K."/>
        </authorList>
    </citation>
    <scope>NUCLEOTIDE SEQUENCE [LARGE SCALE GENOMIC DNA]</scope>
    <source>
        <strain evidence="14 15">KCOM 2505</strain>
    </source>
</reference>
<evidence type="ECO:0000256" key="4">
    <source>
        <dbReference type="ARBA" id="ARBA00022679"/>
    </source>
</evidence>
<keyword evidence="4 11" id="KW-0808">Transferase</keyword>
<dbReference type="HAMAP" id="MF_01497">
    <property type="entry name" value="SrkA_kinase"/>
    <property type="match status" value="1"/>
</dbReference>
<dbReference type="GO" id="GO:0106310">
    <property type="term" value="F:protein serine kinase activity"/>
    <property type="evidence" value="ECO:0007669"/>
    <property type="project" value="RHEA"/>
</dbReference>
<keyword evidence="9 11" id="KW-0460">Magnesium</keyword>
<proteinExistence type="inferred from homology"/>
<feature type="domain" description="Aminoglycoside phosphotransferase" evidence="13">
    <location>
        <begin position="181"/>
        <end position="238"/>
    </location>
</feature>
<dbReference type="PANTHER" id="PTHR39573">
    <property type="entry name" value="STRESS RESPONSE KINASE A"/>
    <property type="match status" value="1"/>
</dbReference>
<evidence type="ECO:0000256" key="8">
    <source>
        <dbReference type="ARBA" id="ARBA00022840"/>
    </source>
</evidence>
<comment type="similarity">
    <text evidence="11">Belongs to the SrkA/RdoA protein kinase family.</text>
</comment>
<evidence type="ECO:0000256" key="12">
    <source>
        <dbReference type="SAM" id="MobiDB-lite"/>
    </source>
</evidence>
<evidence type="ECO:0000259" key="13">
    <source>
        <dbReference type="Pfam" id="PF01636"/>
    </source>
</evidence>
<dbReference type="Pfam" id="PF01636">
    <property type="entry name" value="APH"/>
    <property type="match status" value="2"/>
</dbReference>
<evidence type="ECO:0000256" key="2">
    <source>
        <dbReference type="ARBA" id="ARBA00022527"/>
    </source>
</evidence>
<evidence type="ECO:0000313" key="14">
    <source>
        <dbReference type="EMBL" id="RRN44981.1"/>
    </source>
</evidence>
<protein>
    <recommendedName>
        <fullName evidence="11">Stress response kinase A</fullName>
        <ecNumber evidence="11">2.7.11.1</ecNumber>
    </recommendedName>
    <alternativeName>
        <fullName evidence="11">Serine/threonine-protein kinase SrkA</fullName>
    </alternativeName>
</protein>
<dbReference type="Gene3D" id="3.30.200.70">
    <property type="match status" value="2"/>
</dbReference>
<feature type="binding site" evidence="11">
    <location>
        <position position="421"/>
    </location>
    <ligand>
        <name>Mg(2+)</name>
        <dbReference type="ChEBI" id="CHEBI:18420"/>
    </ligand>
</feature>
<dbReference type="SUPFAM" id="SSF56112">
    <property type="entry name" value="Protein kinase-like (PK-like)"/>
    <property type="match status" value="1"/>
</dbReference>
<keyword evidence="10 11" id="KW-0346">Stress response</keyword>
<dbReference type="PANTHER" id="PTHR39573:SF1">
    <property type="entry name" value="STRESS RESPONSE KINASE A"/>
    <property type="match status" value="1"/>
</dbReference>
<keyword evidence="1 11" id="KW-0963">Cytoplasm</keyword>